<dbReference type="InterPro" id="IPR030910">
    <property type="entry name" value="SLAP_dom"/>
</dbReference>
<gene>
    <name evidence="1" type="ORF">ACFPOH_02175</name>
</gene>
<dbReference type="InterPro" id="IPR030911">
    <property type="entry name" value="Sec_acc_SLAP"/>
</dbReference>
<dbReference type="NCBIfam" id="TIGR04398">
    <property type="entry name" value="SLAP_DUP"/>
    <property type="match status" value="2"/>
</dbReference>
<keyword evidence="2" id="KW-1185">Reference proteome</keyword>
<dbReference type="RefSeq" id="WP_342581003.1">
    <property type="nucleotide sequence ID" value="NZ_JBHSNQ010000028.1"/>
</dbReference>
<dbReference type="NCBIfam" id="TIGR04399">
    <property type="entry name" value="acc_Sec_SLAP"/>
    <property type="match status" value="1"/>
</dbReference>
<reference evidence="2" key="1">
    <citation type="journal article" date="2019" name="Int. J. Syst. Evol. Microbiol.">
        <title>The Global Catalogue of Microorganisms (GCM) 10K type strain sequencing project: providing services to taxonomists for standard genome sequencing and annotation.</title>
        <authorList>
            <consortium name="The Broad Institute Genomics Platform"/>
            <consortium name="The Broad Institute Genome Sequencing Center for Infectious Disease"/>
            <person name="Wu L."/>
            <person name="Ma J."/>
        </authorList>
    </citation>
    <scope>NUCLEOTIDE SEQUENCE [LARGE SCALE GENOMIC DNA]</scope>
    <source>
        <strain evidence="2">CCUG 56331</strain>
    </source>
</reference>
<name>A0ABW0R7V1_9BACL</name>
<evidence type="ECO:0000313" key="1">
    <source>
        <dbReference type="EMBL" id="MFC5540586.1"/>
    </source>
</evidence>
<sequence>MGLFDFFKKNDKVKSDSAIDSSNLIEDAETSTETKLVKTKLSLHPNWIVPQEQKYVFSFLANQLAPLRPNQLSLAAIDIDADKNTGNWYVRAFFRSSLPQEIELGEVGLILLDKDNHPIASKMFDFKELGTIPPESCRPWVFTFEKEHIQADELPGEGWKLAFNLNTLKKHTLDLDDSWKSQLSAEQQEYLEKIVSQLPELKQNEVNFTGFQAKFRDDRSLTVSLFIRNGSDRAINFEQLPLEIIDANGKRVAKGTFKFEPPLTVQPRTTKPWSFIFPAELVDADGADLSRWRAVVPQ</sequence>
<proteinExistence type="predicted"/>
<evidence type="ECO:0000313" key="2">
    <source>
        <dbReference type="Proteomes" id="UP001595978"/>
    </source>
</evidence>
<organism evidence="1 2">
    <name type="scientific">Ureibacillus suwonensis</name>
    <dbReference type="NCBI Taxonomy" id="313007"/>
    <lineage>
        <taxon>Bacteria</taxon>
        <taxon>Bacillati</taxon>
        <taxon>Bacillota</taxon>
        <taxon>Bacilli</taxon>
        <taxon>Bacillales</taxon>
        <taxon>Caryophanaceae</taxon>
        <taxon>Ureibacillus</taxon>
    </lineage>
</organism>
<dbReference type="Proteomes" id="UP001595978">
    <property type="component" value="Unassembled WGS sequence"/>
</dbReference>
<dbReference type="EMBL" id="JBHSNQ010000028">
    <property type="protein sequence ID" value="MFC5540586.1"/>
    <property type="molecule type" value="Genomic_DNA"/>
</dbReference>
<comment type="caution">
    <text evidence="1">The sequence shown here is derived from an EMBL/GenBank/DDBJ whole genome shotgun (WGS) entry which is preliminary data.</text>
</comment>
<accession>A0ABW0R7V1</accession>
<protein>
    <submittedName>
        <fullName evidence="1">Accessory Sec system S-layer assembly protein</fullName>
    </submittedName>
</protein>